<dbReference type="PANTHER" id="PTHR38464:SF1">
    <property type="entry name" value="L-ARABINOSE ISOMERASE"/>
    <property type="match status" value="1"/>
</dbReference>
<dbReference type="GO" id="GO:0008733">
    <property type="term" value="F:L-arabinose isomerase activity"/>
    <property type="evidence" value="ECO:0007669"/>
    <property type="project" value="InterPro"/>
</dbReference>
<keyword evidence="3" id="KW-0119">Carbohydrate metabolism</keyword>
<evidence type="ECO:0000256" key="2">
    <source>
        <dbReference type="ARBA" id="ARBA00023235"/>
    </source>
</evidence>
<dbReference type="PANTHER" id="PTHR38464">
    <property type="entry name" value="L-ARABINOSE ISOMERASE"/>
    <property type="match status" value="1"/>
</dbReference>
<dbReference type="SUPFAM" id="SSF50443">
    <property type="entry name" value="FucI/AraA C-terminal domain-like"/>
    <property type="match status" value="1"/>
</dbReference>
<dbReference type="Proteomes" id="UP001168821">
    <property type="component" value="Unassembled WGS sequence"/>
</dbReference>
<evidence type="ECO:0000313" key="6">
    <source>
        <dbReference type="Proteomes" id="UP001168821"/>
    </source>
</evidence>
<dbReference type="AlphaFoldDB" id="A0AA38HJD2"/>
<dbReference type="GO" id="GO:0019569">
    <property type="term" value="P:L-arabinose catabolic process to D-xylulose 5-phosphate"/>
    <property type="evidence" value="ECO:0007669"/>
    <property type="project" value="TreeGrafter"/>
</dbReference>
<keyword evidence="6" id="KW-1185">Reference proteome</keyword>
<keyword evidence="2" id="KW-0413">Isomerase</keyword>
<dbReference type="EMBL" id="JALNTZ010001501">
    <property type="protein sequence ID" value="KAJ3625357.1"/>
    <property type="molecule type" value="Genomic_DNA"/>
</dbReference>
<organism evidence="5 6">
    <name type="scientific">Zophobas morio</name>
    <dbReference type="NCBI Taxonomy" id="2755281"/>
    <lineage>
        <taxon>Eukaryota</taxon>
        <taxon>Metazoa</taxon>
        <taxon>Ecdysozoa</taxon>
        <taxon>Arthropoda</taxon>
        <taxon>Hexapoda</taxon>
        <taxon>Insecta</taxon>
        <taxon>Pterygota</taxon>
        <taxon>Neoptera</taxon>
        <taxon>Endopterygota</taxon>
        <taxon>Coleoptera</taxon>
        <taxon>Polyphaga</taxon>
        <taxon>Cucujiformia</taxon>
        <taxon>Tenebrionidae</taxon>
        <taxon>Zophobas</taxon>
    </lineage>
</organism>
<evidence type="ECO:0000259" key="4">
    <source>
        <dbReference type="Pfam" id="PF11762"/>
    </source>
</evidence>
<proteinExistence type="predicted"/>
<sequence length="105" mass="11443">MANNKKTGFMEDYTYHFDGEEGLILGAHMLEVCPTLASNKPEVIVKPLGIGGKTDPARVIFKGSTGKGICVSLIDKRDNFEMVATDIESVEQVNDMPELPVGKML</sequence>
<reference evidence="5" key="1">
    <citation type="journal article" date="2023" name="G3 (Bethesda)">
        <title>Whole genome assemblies of Zophobas morio and Tenebrio molitor.</title>
        <authorList>
            <person name="Kaur S."/>
            <person name="Stinson S.A."/>
            <person name="diCenzo G.C."/>
        </authorList>
    </citation>
    <scope>NUCLEOTIDE SEQUENCE</scope>
    <source>
        <strain evidence="5">QUZm001</strain>
    </source>
</reference>
<dbReference type="Pfam" id="PF11762">
    <property type="entry name" value="Arabinose_Iso_C"/>
    <property type="match status" value="1"/>
</dbReference>
<evidence type="ECO:0000256" key="1">
    <source>
        <dbReference type="ARBA" id="ARBA00022935"/>
    </source>
</evidence>
<feature type="domain" description="L-arabinose isomerase C-terminal" evidence="4">
    <location>
        <begin position="7"/>
        <end position="104"/>
    </location>
</feature>
<dbReference type="InterPro" id="IPR003762">
    <property type="entry name" value="Lara_isomerase"/>
</dbReference>
<dbReference type="InterPro" id="IPR024664">
    <property type="entry name" value="Ara_Isoase_C"/>
</dbReference>
<name>A0AA38HJD2_9CUCU</name>
<keyword evidence="1" id="KW-0054">Arabinose catabolism</keyword>
<evidence type="ECO:0000313" key="5">
    <source>
        <dbReference type="EMBL" id="KAJ3625357.1"/>
    </source>
</evidence>
<dbReference type="InterPro" id="IPR004216">
    <property type="entry name" value="Fuc/Ara_isomerase_C"/>
</dbReference>
<comment type="caution">
    <text evidence="5">The sequence shown here is derived from an EMBL/GenBank/DDBJ whole genome shotgun (WGS) entry which is preliminary data.</text>
</comment>
<evidence type="ECO:0000256" key="3">
    <source>
        <dbReference type="ARBA" id="ARBA00023277"/>
    </source>
</evidence>
<dbReference type="GO" id="GO:0005829">
    <property type="term" value="C:cytosol"/>
    <property type="evidence" value="ECO:0007669"/>
    <property type="project" value="TreeGrafter"/>
</dbReference>
<gene>
    <name evidence="5" type="ORF">Zmor_004311</name>
</gene>
<accession>A0AA38HJD2</accession>
<protein>
    <recommendedName>
        <fullName evidence="4">L-arabinose isomerase C-terminal domain-containing protein</fullName>
    </recommendedName>
</protein>